<dbReference type="Gene3D" id="1.20.140.100">
    <property type="entry name" value="Dynein heavy chain, N-terminal domain 2"/>
    <property type="match status" value="1"/>
</dbReference>
<proteinExistence type="inferred from homology"/>
<dbReference type="Pfam" id="PF12781">
    <property type="entry name" value="AAA_9"/>
    <property type="match status" value="1"/>
</dbReference>
<evidence type="ECO:0000259" key="24">
    <source>
        <dbReference type="Pfam" id="PF21264"/>
    </source>
</evidence>
<dbReference type="Pfam" id="PF12777">
    <property type="entry name" value="MT"/>
    <property type="match status" value="1"/>
</dbReference>
<feature type="domain" description="Dynein heavy chain ATP-binding dynein motor region" evidence="21">
    <location>
        <begin position="2644"/>
        <end position="2863"/>
    </location>
</feature>
<dbReference type="OrthoDB" id="14187at2759"/>
<feature type="domain" description="Dynein heavy chain coiled coil stalk" evidence="19">
    <location>
        <begin position="2288"/>
        <end position="2614"/>
    </location>
</feature>
<keyword evidence="9 14" id="KW-0175">Coiled coil</keyword>
<dbReference type="InterPro" id="IPR043160">
    <property type="entry name" value="Dynein_C_barrel"/>
</dbReference>
<dbReference type="SUPFAM" id="SSF52540">
    <property type="entry name" value="P-loop containing nucleoside triphosphate hydrolases"/>
    <property type="match status" value="4"/>
</dbReference>
<dbReference type="EMBL" id="LNIX01000006">
    <property type="protein sequence ID" value="OXA52989.1"/>
    <property type="molecule type" value="Genomic_DNA"/>
</dbReference>
<dbReference type="Gene3D" id="1.20.58.1120">
    <property type="match status" value="1"/>
</dbReference>
<evidence type="ECO:0000259" key="20">
    <source>
        <dbReference type="Pfam" id="PF12780"/>
    </source>
</evidence>
<dbReference type="Gene3D" id="3.40.50.300">
    <property type="entry name" value="P-loop containing nucleotide triphosphate hydrolases"/>
    <property type="match status" value="5"/>
</dbReference>
<protein>
    <submittedName>
        <fullName evidence="26">Cytoplasmic dynein 2 heavy chain 1</fullName>
    </submittedName>
</protein>
<sequence>MEEPALQNGIVPSHKRSKHKADLLLSPSEEDEDLEFNENPSEPASEPDIKSKGRNNKDDLEQYRKWLARRKADVKKGLFSMNMDEQVIEFEEGTKEMTVAFNHELVALVEEAQKMSALGFDMPPDIAEVVQMGSQLLVPAKKMVEISRFHNTVGETMVRVQRPMMLEEAVALSKLVKDHGRITWGDPVRMKKFIDSLMGIVESLGMHNRVLTQAHYTIMGLITKLFDTDLVKSNRKWRDSVKEMIRIVRKLEDEGFKNAKGWHEFIDHQFYKVLDVKYKESLLRVGETMPEIRVDVACTNDLLQFKPSLEEIRTTYRAHIKKIVNLPNTFEGTIYKSEFFSPIITSDFTLKILKTNLAYEDKLFEQLEDKQLKFKDWLLRETLDLDKRLYAKGKPLAGNWDEQFRFSKQRSQEIAMLSFDEEKFGCFIISYYGLRLEIELRNREYWDALSRSLSSSVAEDMHTLAAFVVEGTTILNQSLQSMEDITESSVAKEKISERMQTMEIVMKDCVEKNQLLMTWIKSAFDLTELQSDWREFEELLGNHQILLNRQIQNIKINLNNESDMINVEIDTFKIKWDQLKPTDSEVMKTPEKLDEAISFITEMQRTWHNLASRKKELETTCRTLGVGPFDFPAAAEVQEDLTKFESSWGKVSAFRNGLKEFETEDWVIFRARPHRFEEFLDQWHSTLRADGNMSPFIVEMFKAIEDYRIIVHNLRYIRGDIFTEKHWAEMFSVLQMQQKPLAYLKAGDFLGVRSNITKNIKQLQDLNSRATGEITVRQALTELDTWEIDATFQLAEHKDSHDQPINIIQDFKSVVNKIRFRKINEEYRLVMQEVTRDSRVVSLYKQSGIRNRLSTLVDQLSRCQTSLNEFLEKKRSGFPRFYFLGDDDLLEILGQSTKPMVIQAHLKKLFAGIYNVDFDESCTRIMAMKSLEGEVVPLKSPVKINPRVEEWLNELSNEMRLTLKSMLLDSVADSKHNANNPHKYPSQILCLSNAVVFTDQCEEAIRSGKLQSFLNNLREDLNMYTSQRMKESSGKDKVLELKLKDLILDVIHNIEVVEYLIARNVRQSSDWYWHKQLRFYIREDGTAMINMADAQFSYSYEYQGNAPKLVHTPLTDKCYLTLTQGMRMGLGGNPYGPAGTGKTESVKALGGILGRQVLVFNCDEGIDVKSMGRIFTGLVKCGAWGCFDEFNRLDGLTLSAVSLQIQPIQMALKQGSPSVTLMDALVPLDPSSGIFVTLNPAGQGYGGRNKLPDNLKQLFRPVVMSQPDNTRIAEVILYTEGFKYAAIIGKKLVEVFKVAEKLLTPQTHYDWGLRALKTVLKGCGSALAEYKRENPTATESDESNIVVATLRLNTLPKLTYSDCLRFDNLIKDVFSNAIFKNLGNNDLAENVRAVYADLHLKVRKCLELYEQLEQRMGVVIVGPSCCGKSTVLTVLRHALLRMGHQIRMHVINPKAMPKAHLLGHINLDTRQWTDGILTMKAQQVYAEPPEITSWIVCDGDIDPECEEDADVENIILTWISKQPSEKEETHLEITRPQLLKALSLVKNIQEPIIPIPSVALAKTCLSLMERVRNNYDTAEALIRGISGHLTLKLITPVANEILKNCDLPEMRNPKNVHYNPTTKQLDQYVTDNLIVDEDTFEPNNYPLVKTADVKLVLDHIRPWLDNQESFMLIGPEGCGKTMILSYAFKQLRSTEVATIHCSGLITPDNVLQKLSQICITMSTNTGRVYKSKDGDRLILYFKDINLIKPDKWGTCQLVEFLRQIIIFGGFFDKNLEWVSVQGIQIVCSIAVGESGGRYPLSPRFTSRIHICSMSEPESDQLLALYHNYLSLLMRTHWPRHPVASNPKEVEALANGMVRVYNEVRKTFTPVTHSHYLFTPRDLTKWTLGLMRYAIVRFIDNAGRNELYYTWCLESCRIFRDKLVSDEEKIRFTEAILLPVASQWGFTSLDSLDEGVQNAWWISCYATNIISPVINVQSSPLFGEELVRINNEDLEQLVEKGIAAFGRENRNLNIVIIRELVECVVQFDRILTLPSSCMLLAGRAGVGRRSALSIVSILHHAMILTLKVGRNYSMKSFKTDVKAAIQISAIEGNQVYLVVEDFQLIDIIFLDMINSLISSGEIPGLYTPEELENIVSTLRDMALTDGYTSNLYSYFAQRVRNNLHVILIMDYTNENFIKNCQSNPALYKLCHMLWLDGWSEETMKELPMKIMQKLYNTPETRLLQLDCAFGFTNNFDDDESRERFFDGFQKIYDTMDINMKYPRRYSSFIYNYALLYRNRRLELSGDSKKFEAGIAKLEEATTIVEELKAEAAEQETILAEKQAEANKAMDMISITLKNSNVQKGELEELRKKTEQEKEILAQKKAAIEVELSEIEPMVKLAQAAVGNIKNEALTEIRSLRAPPEIIRDILEGVLRLMGTRDMSWNSMKTFLSKRGVKEDIRNFDARSIDSTDRDAVEKILKLKQSSFDPKNAKRASAAAAPLAEWVVANVKFAKVLEKIDPLERYKEALEHNLTLTETDMNEISSDLTSVDEKVKALTERYKRCSSEAVGIQFNLNKAKSTLSAAEGLVGKLNEEYTRWTEELEELEESYLKLPFDAMMASAFITYLSNASEDVRATSTEIWCKILGTESFDFCKFLGKEVHFLRWQSYGLPSDTLSRENAIMITETCLRPYLVDPSNRATEWLITQMSAHEIKPVVISLQDPKFAGELELAVRFGKIIIVIEADAIEPILIPVLRGDLVSLGSREVLAIGDKMIDYNAKFRLYLATRNPSPLIPPDAQSVVTVVNFTTTRAGLTSNLLSATLSSEHPSLSKQNEELISTIESLKLEMEEVGNTLLRELADAEGNILENKELLASLNETKANALRVAEKLREASEVEIEISQEIDEYRPLADFGSKLYFSIVTVSQLNPLYQFSLRSFILLFETTLNDRMLERNGEDEEHMTDLLKTRLFESTYTFVCQALYKTDRMAFALHLANTMFPGKFHASEWDAFTGQLVMNQENDVAIQSHNVPAWVPEDRRFPVKIFMTTFPQLYEKLQFHRTDLWTQFYNANDCEEALPAEIKSRLTPFQEVLLINILRPDRLLTCMYNFARGTFGRKSLYPSPPGLKELAAEVGSGQSILLLVSAGSDPSLEIREVAEHVVGLDKYMEIPLGQGSLDDAFLKLRTAAEKGYWTCIKNLHLTIHLLDALEKQIRSLQCHRDFRLWLTSESHPGFPKVLAQTCYKFAYESPEGIKKNIQHTFTNWTPEYFTGNKNTMRCQALFMLATFHAIVQERRTYIPQGWSTCYEFNDSDIRAGCDVIEQLFKAARPSKDIQWNYIHGIFENAIYGGRIDNEYDSRVLVTYLQEYFNNEIITGGNMSRKYFGPNITLPSSINISNYLDVVESIPENDRPSFFGLPRNIEKSWQKNTSALIINQLKVLSRGFNDIVSFDKDVWSKELTPIMFLWKKLAQGSTIYSLFQKPLITPTFTEEELAFSPIDAFVQLEHFHIFVLIQKIHRSLGFLSRVIRGVVIPTQDSYLTAQALMIREVPLSWKLLWDGPHDSSQYISGLIDRAIKVNDSWLAKSKDGILLSQGICLSDLINPDTFFTAFKQHCARKRNLPMDELELSCTWERNSTVTSDKLYCVLRGILLEGCLFKGGKLIENCPEDPPASEAPDCFITWEARSIKSTPSAEIRRRSTTLAVPLYTNDSRKKLIGSLDLPIQNGDEVKWIKTGIALFLK</sequence>
<feature type="domain" description="Dynein heavy chain linker" evidence="17">
    <location>
        <begin position="819"/>
        <end position="967"/>
    </location>
</feature>
<evidence type="ECO:0000313" key="26">
    <source>
        <dbReference type="EMBL" id="OXA52989.1"/>
    </source>
</evidence>
<dbReference type="GO" id="GO:0008569">
    <property type="term" value="F:minus-end-directed microtubule motor activity"/>
    <property type="evidence" value="ECO:0007669"/>
    <property type="project" value="InterPro"/>
</dbReference>
<evidence type="ECO:0000256" key="12">
    <source>
        <dbReference type="ARBA" id="ARBA00023212"/>
    </source>
</evidence>
<dbReference type="GO" id="GO:0005929">
    <property type="term" value="C:cilium"/>
    <property type="evidence" value="ECO:0007669"/>
    <property type="project" value="UniProtKB-SubCell"/>
</dbReference>
<evidence type="ECO:0000256" key="10">
    <source>
        <dbReference type="ARBA" id="ARBA00023069"/>
    </source>
</evidence>
<dbReference type="InterPro" id="IPR041228">
    <property type="entry name" value="Dynein_C"/>
</dbReference>
<dbReference type="Gene3D" id="3.20.180.20">
    <property type="entry name" value="Dynein heavy chain, N-terminal domain 2"/>
    <property type="match status" value="1"/>
</dbReference>
<dbReference type="Gene3D" id="6.10.140.1060">
    <property type="match status" value="1"/>
</dbReference>
<keyword evidence="11" id="KW-0505">Motor protein</keyword>
<dbReference type="FunFam" id="3.40.50.300:FF:000071">
    <property type="entry name" value="Cytoplasmic dynein heavy chain 1"/>
    <property type="match status" value="1"/>
</dbReference>
<evidence type="ECO:0000259" key="16">
    <source>
        <dbReference type="Pfam" id="PF03028"/>
    </source>
</evidence>
<dbReference type="Gene3D" id="1.10.8.1220">
    <property type="match status" value="1"/>
</dbReference>
<dbReference type="Gene3D" id="1.10.8.710">
    <property type="match status" value="1"/>
</dbReference>
<dbReference type="Gene3D" id="1.10.8.720">
    <property type="entry name" value="Region D6 of dynein motor"/>
    <property type="match status" value="1"/>
</dbReference>
<feature type="domain" description="Dynein heavy chain region D6 P-loop" evidence="16">
    <location>
        <begin position="3116"/>
        <end position="3222"/>
    </location>
</feature>
<keyword evidence="7" id="KW-0067">ATP-binding</keyword>
<dbReference type="Pfam" id="PF12775">
    <property type="entry name" value="AAA_7"/>
    <property type="match status" value="1"/>
</dbReference>
<dbReference type="Pfam" id="PF21264">
    <property type="entry name" value="DYNC2H1_AAA_dom"/>
    <property type="match status" value="1"/>
</dbReference>
<dbReference type="InterPro" id="IPR035699">
    <property type="entry name" value="AAA_6"/>
</dbReference>
<dbReference type="Gene3D" id="1.20.1270.280">
    <property type="match status" value="1"/>
</dbReference>
<dbReference type="InterPro" id="IPR042228">
    <property type="entry name" value="Dynein_linker_3"/>
</dbReference>
<dbReference type="InterPro" id="IPR004273">
    <property type="entry name" value="Dynein_heavy_D6_P-loop"/>
</dbReference>
<dbReference type="InterPro" id="IPR041658">
    <property type="entry name" value="AAA_lid_11"/>
</dbReference>
<dbReference type="Pfam" id="PF22597">
    <property type="entry name" value="DYN_lid"/>
    <property type="match status" value="1"/>
</dbReference>
<dbReference type="FunFam" id="3.20.180.20:FF:000002">
    <property type="entry name" value="Cytoplasmic dynein heavy chain 1"/>
    <property type="match status" value="1"/>
</dbReference>
<dbReference type="GO" id="GO:0051959">
    <property type="term" value="F:dynein light intermediate chain binding"/>
    <property type="evidence" value="ECO:0007669"/>
    <property type="project" value="InterPro"/>
</dbReference>
<dbReference type="Gene3D" id="1.20.920.20">
    <property type="match status" value="1"/>
</dbReference>
<feature type="domain" description="Cytoplasmic dynein 2 heavy chain 1 AAA+ ATPase" evidence="24">
    <location>
        <begin position="1510"/>
        <end position="1603"/>
    </location>
</feature>
<evidence type="ECO:0000256" key="1">
    <source>
        <dbReference type="ARBA" id="ARBA00004138"/>
    </source>
</evidence>
<dbReference type="PANTHER" id="PTHR45703:SF22">
    <property type="entry name" value="DYNEIN CYTOPLASMIC 2 HEAVY CHAIN 1"/>
    <property type="match status" value="1"/>
</dbReference>
<keyword evidence="27" id="KW-1185">Reference proteome</keyword>
<dbReference type="InterPro" id="IPR024317">
    <property type="entry name" value="Dynein_heavy_chain_D4_dom"/>
</dbReference>
<dbReference type="PANTHER" id="PTHR45703">
    <property type="entry name" value="DYNEIN HEAVY CHAIN"/>
    <property type="match status" value="1"/>
</dbReference>
<dbReference type="FunFam" id="1.20.920.20:FF:000002">
    <property type="entry name" value="Cytoplasmic dynein 1 heavy chain"/>
    <property type="match status" value="1"/>
</dbReference>
<evidence type="ECO:0000256" key="3">
    <source>
        <dbReference type="ARBA" id="ARBA00008887"/>
    </source>
</evidence>
<evidence type="ECO:0000256" key="14">
    <source>
        <dbReference type="SAM" id="Coils"/>
    </source>
</evidence>
<evidence type="ECO:0000259" key="19">
    <source>
        <dbReference type="Pfam" id="PF12777"/>
    </source>
</evidence>
<evidence type="ECO:0000259" key="18">
    <source>
        <dbReference type="Pfam" id="PF12774"/>
    </source>
</evidence>
<reference evidence="26 27" key="1">
    <citation type="submission" date="2015-12" db="EMBL/GenBank/DDBJ databases">
        <title>The genome of Folsomia candida.</title>
        <authorList>
            <person name="Faddeeva A."/>
            <person name="Derks M.F."/>
            <person name="Anvar Y."/>
            <person name="Smit S."/>
            <person name="Van Straalen N."/>
            <person name="Roelofs D."/>
        </authorList>
    </citation>
    <scope>NUCLEOTIDE SEQUENCE [LARGE SCALE GENOMIC DNA]</scope>
    <source>
        <strain evidence="26 27">VU population</strain>
        <tissue evidence="26">Whole body</tissue>
    </source>
</reference>
<dbReference type="GO" id="GO:0005874">
    <property type="term" value="C:microtubule"/>
    <property type="evidence" value="ECO:0007669"/>
    <property type="project" value="UniProtKB-KW"/>
</dbReference>
<dbReference type="GO" id="GO:0030286">
    <property type="term" value="C:dynein complex"/>
    <property type="evidence" value="ECO:0007669"/>
    <property type="project" value="UniProtKB-KW"/>
</dbReference>
<dbReference type="InterPro" id="IPR043157">
    <property type="entry name" value="Dynein_AAA1S"/>
</dbReference>
<evidence type="ECO:0000259" key="25">
    <source>
        <dbReference type="Pfam" id="PF22597"/>
    </source>
</evidence>
<evidence type="ECO:0000313" key="27">
    <source>
        <dbReference type="Proteomes" id="UP000198287"/>
    </source>
</evidence>
<feature type="domain" description="Dynein heavy chain AAA module D4" evidence="20">
    <location>
        <begin position="2011"/>
        <end position="2220"/>
    </location>
</feature>
<dbReference type="InterPro" id="IPR013602">
    <property type="entry name" value="Dynein_heavy_linker"/>
</dbReference>
<feature type="domain" description="Dynein heavy chain AAA lid" evidence="22">
    <location>
        <begin position="3256"/>
        <end position="3396"/>
    </location>
</feature>
<dbReference type="Pfam" id="PF03028">
    <property type="entry name" value="Dynein_heavy"/>
    <property type="match status" value="1"/>
</dbReference>
<feature type="compositionally biased region" description="Basic and acidic residues" evidence="15">
    <location>
        <begin position="47"/>
        <end position="57"/>
    </location>
</feature>
<dbReference type="InterPro" id="IPR054354">
    <property type="entry name" value="DYNC2H1-like_lid"/>
</dbReference>
<evidence type="ECO:0000256" key="11">
    <source>
        <dbReference type="ARBA" id="ARBA00023175"/>
    </source>
</evidence>
<keyword evidence="12" id="KW-0206">Cytoskeleton</keyword>
<evidence type="ECO:0000259" key="21">
    <source>
        <dbReference type="Pfam" id="PF12781"/>
    </source>
</evidence>
<dbReference type="FunFam" id="1.10.8.720:FF:000006">
    <property type="entry name" value="cytoplasmic dynein 2 heavy chain 1"/>
    <property type="match status" value="1"/>
</dbReference>
<dbReference type="FunFam" id="3.40.50.300:FF:000598">
    <property type="entry name" value="Dynein cytoplasmic 2 heavy chain 1"/>
    <property type="match status" value="1"/>
</dbReference>
<dbReference type="Proteomes" id="UP000198287">
    <property type="component" value="Unassembled WGS sequence"/>
</dbReference>
<evidence type="ECO:0000256" key="8">
    <source>
        <dbReference type="ARBA" id="ARBA00023017"/>
    </source>
</evidence>
<dbReference type="InterPro" id="IPR035706">
    <property type="entry name" value="AAA_9"/>
</dbReference>
<evidence type="ECO:0000259" key="23">
    <source>
        <dbReference type="Pfam" id="PF18199"/>
    </source>
</evidence>
<dbReference type="GO" id="GO:0005524">
    <property type="term" value="F:ATP binding"/>
    <property type="evidence" value="ECO:0007669"/>
    <property type="project" value="UniProtKB-KW"/>
</dbReference>
<evidence type="ECO:0000256" key="6">
    <source>
        <dbReference type="ARBA" id="ARBA00022741"/>
    </source>
</evidence>
<organism evidence="26 27">
    <name type="scientific">Folsomia candida</name>
    <name type="common">Springtail</name>
    <dbReference type="NCBI Taxonomy" id="158441"/>
    <lineage>
        <taxon>Eukaryota</taxon>
        <taxon>Metazoa</taxon>
        <taxon>Ecdysozoa</taxon>
        <taxon>Arthropoda</taxon>
        <taxon>Hexapoda</taxon>
        <taxon>Collembola</taxon>
        <taxon>Entomobryomorpha</taxon>
        <taxon>Isotomoidea</taxon>
        <taxon>Isotomidae</taxon>
        <taxon>Proisotominae</taxon>
        <taxon>Folsomia</taxon>
    </lineage>
</organism>
<dbReference type="InterPro" id="IPR026983">
    <property type="entry name" value="DHC"/>
</dbReference>
<keyword evidence="6" id="KW-0547">Nucleotide-binding</keyword>
<dbReference type="OMA" id="WCKERVS"/>
<gene>
    <name evidence="26" type="ORF">Fcan01_12050</name>
</gene>
<dbReference type="Pfam" id="PF12774">
    <property type="entry name" value="AAA_6"/>
    <property type="match status" value="1"/>
</dbReference>
<evidence type="ECO:0000256" key="2">
    <source>
        <dbReference type="ARBA" id="ARBA00004245"/>
    </source>
</evidence>
<evidence type="ECO:0000256" key="5">
    <source>
        <dbReference type="ARBA" id="ARBA00022701"/>
    </source>
</evidence>
<dbReference type="Pfam" id="PF12780">
    <property type="entry name" value="AAA_8"/>
    <property type="match status" value="1"/>
</dbReference>
<comment type="subcellular location">
    <subcellularLocation>
        <location evidence="1">Cell projection</location>
        <location evidence="1">Cilium</location>
    </subcellularLocation>
    <subcellularLocation>
        <location evidence="2">Cytoplasm</location>
        <location evidence="2">Cytoskeleton</location>
    </subcellularLocation>
</comment>
<dbReference type="GO" id="GO:0007018">
    <property type="term" value="P:microtubule-based movement"/>
    <property type="evidence" value="ECO:0007669"/>
    <property type="project" value="InterPro"/>
</dbReference>
<feature type="coiled-coil region" evidence="14">
    <location>
        <begin position="2554"/>
        <end position="2588"/>
    </location>
</feature>
<keyword evidence="13" id="KW-0966">Cell projection</keyword>
<dbReference type="InterPro" id="IPR042222">
    <property type="entry name" value="Dynein_2_N"/>
</dbReference>
<dbReference type="Gene3D" id="1.20.920.30">
    <property type="match status" value="1"/>
</dbReference>
<comment type="caution">
    <text evidence="26">The sequence shown here is derived from an EMBL/GenBank/DDBJ whole genome shotgun (WGS) entry which is preliminary data.</text>
</comment>
<dbReference type="Pfam" id="PF18199">
    <property type="entry name" value="Dynein_C"/>
    <property type="match status" value="1"/>
</dbReference>
<feature type="coiled-coil region" evidence="14">
    <location>
        <begin position="2813"/>
        <end position="2872"/>
    </location>
</feature>
<evidence type="ECO:0000256" key="13">
    <source>
        <dbReference type="ARBA" id="ARBA00023273"/>
    </source>
</evidence>
<keyword evidence="10" id="KW-0969">Cilium</keyword>
<feature type="coiled-coil region" evidence="14">
    <location>
        <begin position="2296"/>
        <end position="2369"/>
    </location>
</feature>
<evidence type="ECO:0000256" key="4">
    <source>
        <dbReference type="ARBA" id="ARBA00022490"/>
    </source>
</evidence>
<keyword evidence="8" id="KW-0243">Dynein</keyword>
<dbReference type="GO" id="GO:0045505">
    <property type="term" value="F:dynein intermediate chain binding"/>
    <property type="evidence" value="ECO:0007669"/>
    <property type="project" value="InterPro"/>
</dbReference>
<evidence type="ECO:0000256" key="15">
    <source>
        <dbReference type="SAM" id="MobiDB-lite"/>
    </source>
</evidence>
<name>A0A226E6B8_FOLCA</name>
<dbReference type="STRING" id="158441.A0A226E6B8"/>
<evidence type="ECO:0000256" key="9">
    <source>
        <dbReference type="ARBA" id="ARBA00023054"/>
    </source>
</evidence>
<evidence type="ECO:0000256" key="7">
    <source>
        <dbReference type="ARBA" id="ARBA00022840"/>
    </source>
</evidence>
<dbReference type="InterPro" id="IPR027417">
    <property type="entry name" value="P-loop_NTPase"/>
</dbReference>
<evidence type="ECO:0000259" key="17">
    <source>
        <dbReference type="Pfam" id="PF08393"/>
    </source>
</evidence>
<dbReference type="Pfam" id="PF18198">
    <property type="entry name" value="AAA_lid_11"/>
    <property type="match status" value="1"/>
</dbReference>
<evidence type="ECO:0000259" key="22">
    <source>
        <dbReference type="Pfam" id="PF18198"/>
    </source>
</evidence>
<feature type="domain" description="Dynein heavy chain linker" evidence="17">
    <location>
        <begin position="636"/>
        <end position="818"/>
    </location>
</feature>
<feature type="region of interest" description="Disordered" evidence="15">
    <location>
        <begin position="1"/>
        <end position="57"/>
    </location>
</feature>
<feature type="domain" description="Dynein 2 heavy chain 1 cytoplasmic ATPase lid" evidence="25">
    <location>
        <begin position="1847"/>
        <end position="1928"/>
    </location>
</feature>
<dbReference type="Gene3D" id="3.10.490.20">
    <property type="match status" value="1"/>
</dbReference>
<keyword evidence="5" id="KW-0493">Microtubule</keyword>
<keyword evidence="4" id="KW-0963">Cytoplasm</keyword>
<accession>A0A226E6B8</accession>
<comment type="similarity">
    <text evidence="3">Belongs to the dynein heavy chain family.</text>
</comment>
<dbReference type="InterPro" id="IPR042219">
    <property type="entry name" value="AAA_lid_11_sf"/>
</dbReference>
<dbReference type="InterPro" id="IPR024743">
    <property type="entry name" value="Dynein_HC_stalk"/>
</dbReference>
<feature type="domain" description="Dynein heavy chain hydrolytic ATP-binding dynein motor region" evidence="18">
    <location>
        <begin position="1098"/>
        <end position="1429"/>
    </location>
</feature>
<dbReference type="Pfam" id="PF08393">
    <property type="entry name" value="DHC_N2"/>
    <property type="match status" value="2"/>
</dbReference>
<dbReference type="InterPro" id="IPR049400">
    <property type="entry name" value="DYNC2H1_AAA_dom"/>
</dbReference>
<feature type="domain" description="Dynein heavy chain C-terminal" evidence="23">
    <location>
        <begin position="3469"/>
        <end position="3715"/>
    </location>
</feature>